<dbReference type="Gene3D" id="3.40.50.12580">
    <property type="match status" value="1"/>
</dbReference>
<reference evidence="11 12" key="1">
    <citation type="submission" date="2018-08" db="EMBL/GenBank/DDBJ databases">
        <title>A genome reference for cultivated species of the human gut microbiota.</title>
        <authorList>
            <person name="Zou Y."/>
            <person name="Xue W."/>
            <person name="Luo G."/>
        </authorList>
    </citation>
    <scope>NUCLEOTIDE SEQUENCE [LARGE SCALE GENOMIC DNA]</scope>
    <source>
        <strain evidence="7 11">AF19-10AC</strain>
        <strain evidence="9 13">AF31-23</strain>
        <strain evidence="8 12">AF36-16BH</strain>
    </source>
</reference>
<dbReference type="Proteomes" id="UP000285013">
    <property type="component" value="Unassembled WGS sequence"/>
</dbReference>
<dbReference type="InterPro" id="IPR043148">
    <property type="entry name" value="TagF_C"/>
</dbReference>
<dbReference type="EMBL" id="RCXO01000027">
    <property type="protein sequence ID" value="RYT78473.1"/>
    <property type="molecule type" value="Genomic_DNA"/>
</dbReference>
<gene>
    <name evidence="7" type="ORF">DWX27_09240</name>
    <name evidence="9" type="ORF">DWZ32_07655</name>
    <name evidence="8" type="ORF">DWZ95_03275</name>
    <name evidence="10" type="ORF">EAJ06_18440</name>
</gene>
<dbReference type="PANTHER" id="PTHR37316">
    <property type="entry name" value="TEICHOIC ACID GLYCEROL-PHOSPHATE PRIMASE"/>
    <property type="match status" value="1"/>
</dbReference>
<dbReference type="PANTHER" id="PTHR37316:SF3">
    <property type="entry name" value="TEICHOIC ACID GLYCEROL-PHOSPHATE TRANSFERASE"/>
    <property type="match status" value="1"/>
</dbReference>
<evidence type="ECO:0000313" key="7">
    <source>
        <dbReference type="EMBL" id="RGT53139.1"/>
    </source>
</evidence>
<dbReference type="RefSeq" id="WP_115503261.1">
    <property type="nucleotide sequence ID" value="NZ_CABMMK010000006.1"/>
</dbReference>
<dbReference type="Proteomes" id="UP000291191">
    <property type="component" value="Unassembled WGS sequence"/>
</dbReference>
<dbReference type="EMBL" id="QRQM01000007">
    <property type="protein sequence ID" value="RHN07934.1"/>
    <property type="molecule type" value="Genomic_DNA"/>
</dbReference>
<protein>
    <submittedName>
        <fullName evidence="8">CDP-glycerol--poly(Glycerophosphate) glycerophosphotransferase</fullName>
    </submittedName>
</protein>
<dbReference type="InterPro" id="IPR043149">
    <property type="entry name" value="TagF_N"/>
</dbReference>
<dbReference type="InterPro" id="IPR007554">
    <property type="entry name" value="Glycerophosphate_synth"/>
</dbReference>
<keyword evidence="6" id="KW-0472">Membrane</keyword>
<keyword evidence="4 8" id="KW-0808">Transferase</keyword>
<evidence type="ECO:0000313" key="14">
    <source>
        <dbReference type="Proteomes" id="UP000291191"/>
    </source>
</evidence>
<evidence type="ECO:0000313" key="11">
    <source>
        <dbReference type="Proteomes" id="UP000284772"/>
    </source>
</evidence>
<proteinExistence type="inferred from homology"/>
<dbReference type="AlphaFoldDB" id="A0A415NEG5"/>
<keyword evidence="5" id="KW-0777">Teichoic acid biosynthesis</keyword>
<organism evidence="8 12">
    <name type="scientific">Bacteroides intestinalis</name>
    <dbReference type="NCBI Taxonomy" id="329854"/>
    <lineage>
        <taxon>Bacteria</taxon>
        <taxon>Pseudomonadati</taxon>
        <taxon>Bacteroidota</taxon>
        <taxon>Bacteroidia</taxon>
        <taxon>Bacteroidales</taxon>
        <taxon>Bacteroidaceae</taxon>
        <taxon>Bacteroides</taxon>
    </lineage>
</organism>
<comment type="caution">
    <text evidence="8">The sequence shown here is derived from an EMBL/GenBank/DDBJ whole genome shotgun (WGS) entry which is preliminary data.</text>
</comment>
<evidence type="ECO:0000313" key="13">
    <source>
        <dbReference type="Proteomes" id="UP000286003"/>
    </source>
</evidence>
<name>A0A415NEG5_9BACE</name>
<evidence type="ECO:0000256" key="1">
    <source>
        <dbReference type="ARBA" id="ARBA00004202"/>
    </source>
</evidence>
<comment type="similarity">
    <text evidence="2">Belongs to the CDP-glycerol glycerophosphotransferase family.</text>
</comment>
<evidence type="ECO:0000313" key="8">
    <source>
        <dbReference type="EMBL" id="RHL95853.1"/>
    </source>
</evidence>
<evidence type="ECO:0000256" key="3">
    <source>
        <dbReference type="ARBA" id="ARBA00022475"/>
    </source>
</evidence>
<dbReference type="GO" id="GO:0019350">
    <property type="term" value="P:teichoic acid biosynthetic process"/>
    <property type="evidence" value="ECO:0007669"/>
    <property type="project" value="UniProtKB-KW"/>
</dbReference>
<keyword evidence="14" id="KW-1185">Reference proteome</keyword>
<accession>A0A415NEG5</accession>
<dbReference type="InterPro" id="IPR051612">
    <property type="entry name" value="Teichoic_Acid_Biosynth"/>
</dbReference>
<evidence type="ECO:0000256" key="4">
    <source>
        <dbReference type="ARBA" id="ARBA00022679"/>
    </source>
</evidence>
<dbReference type="GO" id="GO:0005886">
    <property type="term" value="C:plasma membrane"/>
    <property type="evidence" value="ECO:0007669"/>
    <property type="project" value="UniProtKB-SubCell"/>
</dbReference>
<dbReference type="SUPFAM" id="SSF53756">
    <property type="entry name" value="UDP-Glycosyltransferase/glycogen phosphorylase"/>
    <property type="match status" value="1"/>
</dbReference>
<comment type="subcellular location">
    <subcellularLocation>
        <location evidence="1">Cell membrane</location>
        <topology evidence="1">Peripheral membrane protein</topology>
    </subcellularLocation>
</comment>
<sequence length="397" mass="46458">MEKRALINKIKYSKALYNMYYHIGSFAVKCLGLFISQKKNLIVFSSFGGRKYDDSPRCIYEEMLMDSRYKDYDLVWALGKPEDFEIEGARKVKCDTIEYYRTLMQAAVWVTNSTMERGLSFKPNSIFNVNTWHGTPIKLMGSDISKGNTSFCSKGRKNHTDIMHAQGQYDIDIFSKVFGVPRKNFRIIGLPRNDELVNCNTDENRKRIRAKLQIPESKKIILYAPTFREYDKDSGSNCILMPPIDLNKWEKELGCDYVLLMRAHYEVVKVMQFEDNGFVKNMSNYPNLNELMIVSDMLISDYSSIFFDYSVQDKPMLCFAYDYEKYSSLRGLYFDIRTKLQGNCITEEDLINKIKFLDKDKAVEVTRKFRNEYIEASGSASKQTLDIIWEYLNEKKY</sequence>
<dbReference type="EMBL" id="QRWT01000007">
    <property type="protein sequence ID" value="RGT53139.1"/>
    <property type="molecule type" value="Genomic_DNA"/>
</dbReference>
<dbReference type="GO" id="GO:0047355">
    <property type="term" value="F:CDP-glycerol glycerophosphotransferase activity"/>
    <property type="evidence" value="ECO:0007669"/>
    <property type="project" value="InterPro"/>
</dbReference>
<dbReference type="Gene3D" id="3.40.50.11820">
    <property type="match status" value="1"/>
</dbReference>
<dbReference type="OrthoDB" id="9811865at2"/>
<evidence type="ECO:0000256" key="5">
    <source>
        <dbReference type="ARBA" id="ARBA00022944"/>
    </source>
</evidence>
<dbReference type="Proteomes" id="UP000286003">
    <property type="component" value="Unassembled WGS sequence"/>
</dbReference>
<evidence type="ECO:0000256" key="2">
    <source>
        <dbReference type="ARBA" id="ARBA00010488"/>
    </source>
</evidence>
<dbReference type="EMBL" id="QRPE01000002">
    <property type="protein sequence ID" value="RHL95853.1"/>
    <property type="molecule type" value="Genomic_DNA"/>
</dbReference>
<dbReference type="Pfam" id="PF04464">
    <property type="entry name" value="Glyphos_transf"/>
    <property type="match status" value="1"/>
</dbReference>
<evidence type="ECO:0000313" key="9">
    <source>
        <dbReference type="EMBL" id="RHN07934.1"/>
    </source>
</evidence>
<evidence type="ECO:0000313" key="10">
    <source>
        <dbReference type="EMBL" id="RYT78473.1"/>
    </source>
</evidence>
<evidence type="ECO:0000256" key="6">
    <source>
        <dbReference type="ARBA" id="ARBA00023136"/>
    </source>
</evidence>
<reference evidence="10 14" key="2">
    <citation type="journal article" date="2019" name="Science, e1252229">
        <title>Invertible promoters mediate bacterial phase variation, antibiotic resistance, and host adaptation in the gut.</title>
        <authorList>
            <person name="Jiang X."/>
            <person name="Hall A.B."/>
            <person name="Arthur T.D."/>
            <person name="Plichta D.R."/>
            <person name="Covington C.T."/>
            <person name="Poyet M."/>
            <person name="Crothers J."/>
            <person name="Moses P.L."/>
            <person name="Tolonen A.C."/>
            <person name="Vlamakis H."/>
            <person name="Alm E.J."/>
            <person name="Xavier R.J."/>
        </authorList>
    </citation>
    <scope>NUCLEOTIDE SEQUENCE [LARGE SCALE GENOMIC DNA]</scope>
    <source>
        <strain evidence="14">bf_0095</strain>
        <strain evidence="10">Bf_0095</strain>
    </source>
</reference>
<evidence type="ECO:0000313" key="12">
    <source>
        <dbReference type="Proteomes" id="UP000285013"/>
    </source>
</evidence>
<dbReference type="Proteomes" id="UP000284772">
    <property type="component" value="Unassembled WGS sequence"/>
</dbReference>
<keyword evidence="3" id="KW-1003">Cell membrane</keyword>